<protein>
    <submittedName>
        <fullName evidence="2">ROK family protein</fullName>
    </submittedName>
</protein>
<proteinExistence type="inferred from homology"/>
<keyword evidence="3" id="KW-1185">Reference proteome</keyword>
<comment type="caution">
    <text evidence="2">The sequence shown here is derived from an EMBL/GenBank/DDBJ whole genome shotgun (WGS) entry which is preliminary data.</text>
</comment>
<reference evidence="2 3" key="1">
    <citation type="submission" date="2020-04" db="EMBL/GenBank/DDBJ databases">
        <title>Bacillus sp. UniB3 isolated from commercial digestive syrup.</title>
        <authorList>
            <person name="Thorat V."/>
            <person name="Kirdat K."/>
            <person name="Tiwarekar B."/>
            <person name="Yadav A."/>
        </authorList>
    </citation>
    <scope>NUCLEOTIDE SEQUENCE [LARGE SCALE GENOMIC DNA]</scope>
    <source>
        <strain evidence="2 3">UniB3</strain>
    </source>
</reference>
<comment type="similarity">
    <text evidence="1">Belongs to the ROK (NagC/XylR) family.</text>
</comment>
<dbReference type="PANTHER" id="PTHR18964:SF170">
    <property type="entry name" value="SUGAR KINASE"/>
    <property type="match status" value="1"/>
</dbReference>
<dbReference type="RefSeq" id="WP_169189356.1">
    <property type="nucleotide sequence ID" value="NZ_JABBPK010000001.1"/>
</dbReference>
<dbReference type="InterPro" id="IPR000600">
    <property type="entry name" value="ROK"/>
</dbReference>
<dbReference type="CDD" id="cd24152">
    <property type="entry name" value="ASKHA_NBD_ROK-like"/>
    <property type="match status" value="1"/>
</dbReference>
<dbReference type="Gene3D" id="3.30.420.40">
    <property type="match status" value="2"/>
</dbReference>
<gene>
    <name evidence="2" type="ORF">HHU08_22120</name>
</gene>
<organism evidence="2 3">
    <name type="scientific">Niallia alba</name>
    <dbReference type="NCBI Taxonomy" id="2729105"/>
    <lineage>
        <taxon>Bacteria</taxon>
        <taxon>Bacillati</taxon>
        <taxon>Bacillota</taxon>
        <taxon>Bacilli</taxon>
        <taxon>Bacillales</taxon>
        <taxon>Bacillaceae</taxon>
        <taxon>Niallia</taxon>
    </lineage>
</organism>
<sequence>MSLLVMDIGGSSVKFAVWEKEQLVDKGSFVTPKTWDEMKQEMVQLKGKIDAKYTIDGVAFSAPGAVNQSKGVIEGASAVPYIHHFPVFFELEELFGCPVSMENDANCAGLAEVWRGAAKGLQNVLFVVIGSGIGGAVIVDGKVRHGKHLFGGEFGYMLLKEDKTFSDLGTAVNMAKRYSKRMELENELSGKEVFELAEQGDEIAKEEVETFYHYLAIGIYNLQYSFDPEKIIIGGGVSSKEGLLDELNAHLAKVVESAKIAPFIPEVAICEFQNDANLIGAVYNYELAFGK</sequence>
<accession>A0A7Y0KBY0</accession>
<dbReference type="EMBL" id="JABBPK010000001">
    <property type="protein sequence ID" value="NMO79628.1"/>
    <property type="molecule type" value="Genomic_DNA"/>
</dbReference>
<evidence type="ECO:0000313" key="3">
    <source>
        <dbReference type="Proteomes" id="UP000588491"/>
    </source>
</evidence>
<dbReference type="SUPFAM" id="SSF53067">
    <property type="entry name" value="Actin-like ATPase domain"/>
    <property type="match status" value="1"/>
</dbReference>
<dbReference type="PANTHER" id="PTHR18964">
    <property type="entry name" value="ROK (REPRESSOR, ORF, KINASE) FAMILY"/>
    <property type="match status" value="1"/>
</dbReference>
<evidence type="ECO:0000313" key="2">
    <source>
        <dbReference type="EMBL" id="NMO79628.1"/>
    </source>
</evidence>
<evidence type="ECO:0000256" key="1">
    <source>
        <dbReference type="ARBA" id="ARBA00006479"/>
    </source>
</evidence>
<dbReference type="Proteomes" id="UP000588491">
    <property type="component" value="Unassembled WGS sequence"/>
</dbReference>
<dbReference type="AlphaFoldDB" id="A0A7Y0KBY0"/>
<dbReference type="Pfam" id="PF00480">
    <property type="entry name" value="ROK"/>
    <property type="match status" value="1"/>
</dbReference>
<dbReference type="InterPro" id="IPR043129">
    <property type="entry name" value="ATPase_NBD"/>
</dbReference>
<name>A0A7Y0KBY0_9BACI</name>